<dbReference type="AlphaFoldDB" id="A0A4R4EBR9"/>
<evidence type="ECO:0000313" key="2">
    <source>
        <dbReference type="Proteomes" id="UP000295418"/>
    </source>
</evidence>
<dbReference type="EMBL" id="SKFG01000021">
    <property type="protein sequence ID" value="TCZ75355.1"/>
    <property type="molecule type" value="Genomic_DNA"/>
</dbReference>
<proteinExistence type="predicted"/>
<accession>A0A4R4EBR9</accession>
<protein>
    <submittedName>
        <fullName evidence="1">HAD family hydrolase</fullName>
    </submittedName>
</protein>
<dbReference type="InterPro" id="IPR023214">
    <property type="entry name" value="HAD_sf"/>
</dbReference>
<name>A0A4R4EBR9_9BACL</name>
<dbReference type="OrthoDB" id="9792518at2"/>
<dbReference type="InterPro" id="IPR050155">
    <property type="entry name" value="HAD-like_hydrolase_sf"/>
</dbReference>
<dbReference type="Gene3D" id="3.40.50.1000">
    <property type="entry name" value="HAD superfamily/HAD-like"/>
    <property type="match status" value="1"/>
</dbReference>
<dbReference type="SFLD" id="SFLDS00003">
    <property type="entry name" value="Haloacid_Dehalogenase"/>
    <property type="match status" value="1"/>
</dbReference>
<dbReference type="Gene3D" id="1.10.150.240">
    <property type="entry name" value="Putative phosphatase, domain 2"/>
    <property type="match status" value="1"/>
</dbReference>
<reference evidence="1 2" key="1">
    <citation type="submission" date="2019-03" db="EMBL/GenBank/DDBJ databases">
        <authorList>
            <person name="Kim M.K.M."/>
        </authorList>
    </citation>
    <scope>NUCLEOTIDE SEQUENCE [LARGE SCALE GENOMIC DNA]</scope>
    <source>
        <strain evidence="1 2">18JY21-1</strain>
    </source>
</reference>
<dbReference type="InterPro" id="IPR023198">
    <property type="entry name" value="PGP-like_dom2"/>
</dbReference>
<dbReference type="GO" id="GO:0006281">
    <property type="term" value="P:DNA repair"/>
    <property type="evidence" value="ECO:0007669"/>
    <property type="project" value="TreeGrafter"/>
</dbReference>
<dbReference type="GO" id="GO:0005829">
    <property type="term" value="C:cytosol"/>
    <property type="evidence" value="ECO:0007669"/>
    <property type="project" value="TreeGrafter"/>
</dbReference>
<dbReference type="Pfam" id="PF00702">
    <property type="entry name" value="Hydrolase"/>
    <property type="match status" value="1"/>
</dbReference>
<keyword evidence="2" id="KW-1185">Reference proteome</keyword>
<organism evidence="1 2">
    <name type="scientific">Paenibacillus albiflavus</name>
    <dbReference type="NCBI Taxonomy" id="2545760"/>
    <lineage>
        <taxon>Bacteria</taxon>
        <taxon>Bacillati</taxon>
        <taxon>Bacillota</taxon>
        <taxon>Bacilli</taxon>
        <taxon>Bacillales</taxon>
        <taxon>Paenibacillaceae</taxon>
        <taxon>Paenibacillus</taxon>
    </lineage>
</organism>
<dbReference type="GO" id="GO:0008967">
    <property type="term" value="F:phosphoglycolate phosphatase activity"/>
    <property type="evidence" value="ECO:0007669"/>
    <property type="project" value="TreeGrafter"/>
</dbReference>
<sequence>MTKKYDQPDAMIFDMDGTLFRTETILIDAYYRMFDSLRDEKLYEGETPPVENILNSLGMLLAAIWKRVMPDASEETHRRADDLLLEYEIDELKNGKPELYEGVEETLRILKERGIRLFVASNGLEPYVKDVAYYTGIKPLFEDLYSAGEYKTASKVELVRLLLEKHQIRSAWMVGDRSSDMEAALGNNLIAVGCDYAKFRSSGELKDADLRITSFSDILNHLV</sequence>
<keyword evidence="1" id="KW-0378">Hydrolase</keyword>
<dbReference type="Proteomes" id="UP000295418">
    <property type="component" value="Unassembled WGS sequence"/>
</dbReference>
<dbReference type="SUPFAM" id="SSF56784">
    <property type="entry name" value="HAD-like"/>
    <property type="match status" value="1"/>
</dbReference>
<comment type="caution">
    <text evidence="1">The sequence shown here is derived from an EMBL/GenBank/DDBJ whole genome shotgun (WGS) entry which is preliminary data.</text>
</comment>
<dbReference type="SFLD" id="SFLDG01129">
    <property type="entry name" value="C1.5:_HAD__Beta-PGM__Phosphata"/>
    <property type="match status" value="1"/>
</dbReference>
<gene>
    <name evidence="1" type="ORF">E0485_18230</name>
</gene>
<dbReference type="PANTHER" id="PTHR43434:SF1">
    <property type="entry name" value="PHOSPHOGLYCOLATE PHOSPHATASE"/>
    <property type="match status" value="1"/>
</dbReference>
<dbReference type="InterPro" id="IPR036412">
    <property type="entry name" value="HAD-like_sf"/>
</dbReference>
<evidence type="ECO:0000313" key="1">
    <source>
        <dbReference type="EMBL" id="TCZ75355.1"/>
    </source>
</evidence>
<dbReference type="PANTHER" id="PTHR43434">
    <property type="entry name" value="PHOSPHOGLYCOLATE PHOSPHATASE"/>
    <property type="match status" value="1"/>
</dbReference>